<organism evidence="1 2">
    <name type="scientific">Dactylococcopsis salina (strain PCC 8305)</name>
    <name type="common">Myxobactron salinum</name>
    <dbReference type="NCBI Taxonomy" id="13035"/>
    <lineage>
        <taxon>Bacteria</taxon>
        <taxon>Bacillati</taxon>
        <taxon>Cyanobacteriota</taxon>
        <taxon>Cyanophyceae</taxon>
        <taxon>Nodosilineales</taxon>
        <taxon>Cymatolegaceae</taxon>
        <taxon>Dactylococcopsis</taxon>
    </lineage>
</organism>
<dbReference type="AlphaFoldDB" id="K9YUM5"/>
<sequence length="58" mass="7063">MTKEQLRQMSRKEIRDYLRKHPSDNEAWDIFFEKVEVAPKRKINSDEDLIKIITEKSK</sequence>
<protein>
    <submittedName>
        <fullName evidence="1">Uncharacterized protein</fullName>
    </submittedName>
</protein>
<dbReference type="RefSeq" id="WP_015229600.1">
    <property type="nucleotide sequence ID" value="NC_019780.1"/>
</dbReference>
<dbReference type="Proteomes" id="UP000010482">
    <property type="component" value="Chromosome"/>
</dbReference>
<proteinExistence type="predicted"/>
<reference evidence="1" key="1">
    <citation type="submission" date="2012-04" db="EMBL/GenBank/DDBJ databases">
        <title>Finished genome of Dactylococcopsis salina PCC 8305.</title>
        <authorList>
            <consortium name="US DOE Joint Genome Institute"/>
            <person name="Gugger M."/>
            <person name="Coursin T."/>
            <person name="Rippka R."/>
            <person name="Tandeau De Marsac N."/>
            <person name="Huntemann M."/>
            <person name="Wei C.-L."/>
            <person name="Han J."/>
            <person name="Detter J.C."/>
            <person name="Han C."/>
            <person name="Tapia R."/>
            <person name="Daligault H."/>
            <person name="Chen A."/>
            <person name="Krypides N."/>
            <person name="Mavromatis K."/>
            <person name="Markowitz V."/>
            <person name="Szeto E."/>
            <person name="Ivanova N."/>
            <person name="Ovchinnikova G."/>
            <person name="Pagani I."/>
            <person name="Pati A."/>
            <person name="Goodwin L."/>
            <person name="Peters L."/>
            <person name="Pitluck S."/>
            <person name="Woyke T."/>
            <person name="Kerfeld C."/>
        </authorList>
    </citation>
    <scope>NUCLEOTIDE SEQUENCE [LARGE SCALE GENOMIC DNA]</scope>
    <source>
        <strain evidence="1">PCC 8305</strain>
    </source>
</reference>
<accession>K9YUM5</accession>
<dbReference type="KEGG" id="dsl:Dacsa_1954"/>
<dbReference type="OrthoDB" id="428065at2"/>
<keyword evidence="2" id="KW-1185">Reference proteome</keyword>
<gene>
    <name evidence="1" type="ORF">Dacsa_1954</name>
</gene>
<dbReference type="STRING" id="13035.Dacsa_1954"/>
<evidence type="ECO:0000313" key="1">
    <source>
        <dbReference type="EMBL" id="AFZ50604.1"/>
    </source>
</evidence>
<dbReference type="HOGENOM" id="CLU_2971885_0_0_3"/>
<dbReference type="Pfam" id="PF21826">
    <property type="entry name" value="DUF6887"/>
    <property type="match status" value="1"/>
</dbReference>
<evidence type="ECO:0000313" key="2">
    <source>
        <dbReference type="Proteomes" id="UP000010482"/>
    </source>
</evidence>
<dbReference type="InterPro" id="IPR054053">
    <property type="entry name" value="DUF6887"/>
</dbReference>
<name>K9YUM5_DACS8</name>
<dbReference type="EMBL" id="CP003944">
    <property type="protein sequence ID" value="AFZ50604.1"/>
    <property type="molecule type" value="Genomic_DNA"/>
</dbReference>